<dbReference type="AlphaFoldDB" id="A0A5C6A217"/>
<keyword evidence="1" id="KW-0175">Coiled coil</keyword>
<sequence length="207" mass="23669">MIKPNDRVIRATVAGVSLIALVVIGYPKVDEGFRLRDENRELRELEQEFTDTQQRSERLQRIENALEKQKRELIGQNVTPTKIGSVRDEVIRIVRDHAGSLRSLEIQDGQRRAWAEQDDDPRNRDIYELGAESEFELHSHALTLSVTGKFDNVLSMVESLTDHHWLMSLETMDLKPYGGTGDDVILEVNLTLYGLELAPEPIEETFT</sequence>
<dbReference type="RefSeq" id="WP_146579408.1">
    <property type="nucleotide sequence ID" value="NZ_SJPM01000009.1"/>
</dbReference>
<gene>
    <name evidence="2" type="ORF">Pla100_41070</name>
</gene>
<evidence type="ECO:0008006" key="4">
    <source>
        <dbReference type="Google" id="ProtNLM"/>
    </source>
</evidence>
<protein>
    <recommendedName>
        <fullName evidence="4">Pilus assembly protein, PilO</fullName>
    </recommendedName>
</protein>
<proteinExistence type="predicted"/>
<dbReference type="EMBL" id="SJPM01000009">
    <property type="protein sequence ID" value="TWT93589.1"/>
    <property type="molecule type" value="Genomic_DNA"/>
</dbReference>
<dbReference type="Proteomes" id="UP000316213">
    <property type="component" value="Unassembled WGS sequence"/>
</dbReference>
<evidence type="ECO:0000313" key="3">
    <source>
        <dbReference type="Proteomes" id="UP000316213"/>
    </source>
</evidence>
<accession>A0A5C6A217</accession>
<comment type="caution">
    <text evidence="2">The sequence shown here is derived from an EMBL/GenBank/DDBJ whole genome shotgun (WGS) entry which is preliminary data.</text>
</comment>
<dbReference type="OrthoDB" id="272203at2"/>
<keyword evidence="3" id="KW-1185">Reference proteome</keyword>
<reference evidence="2 3" key="1">
    <citation type="submission" date="2019-02" db="EMBL/GenBank/DDBJ databases">
        <title>Deep-cultivation of Planctomycetes and their phenomic and genomic characterization uncovers novel biology.</title>
        <authorList>
            <person name="Wiegand S."/>
            <person name="Jogler M."/>
            <person name="Boedeker C."/>
            <person name="Pinto D."/>
            <person name="Vollmers J."/>
            <person name="Rivas-Marin E."/>
            <person name="Kohn T."/>
            <person name="Peeters S.H."/>
            <person name="Heuer A."/>
            <person name="Rast P."/>
            <person name="Oberbeckmann S."/>
            <person name="Bunk B."/>
            <person name="Jeske O."/>
            <person name="Meyerdierks A."/>
            <person name="Storesund J.E."/>
            <person name="Kallscheuer N."/>
            <person name="Luecker S."/>
            <person name="Lage O.M."/>
            <person name="Pohl T."/>
            <person name="Merkel B.J."/>
            <person name="Hornburger P."/>
            <person name="Mueller R.-W."/>
            <person name="Bruemmer F."/>
            <person name="Labrenz M."/>
            <person name="Spormann A.M."/>
            <person name="Op Den Camp H."/>
            <person name="Overmann J."/>
            <person name="Amann R."/>
            <person name="Jetten M.S.M."/>
            <person name="Mascher T."/>
            <person name="Medema M.H."/>
            <person name="Devos D.P."/>
            <person name="Kaster A.-K."/>
            <person name="Ovreas L."/>
            <person name="Rohde M."/>
            <person name="Galperin M.Y."/>
            <person name="Jogler C."/>
        </authorList>
    </citation>
    <scope>NUCLEOTIDE SEQUENCE [LARGE SCALE GENOMIC DNA]</scope>
    <source>
        <strain evidence="2 3">Pla100</strain>
    </source>
</reference>
<organism evidence="2 3">
    <name type="scientific">Neorhodopirellula pilleata</name>
    <dbReference type="NCBI Taxonomy" id="2714738"/>
    <lineage>
        <taxon>Bacteria</taxon>
        <taxon>Pseudomonadati</taxon>
        <taxon>Planctomycetota</taxon>
        <taxon>Planctomycetia</taxon>
        <taxon>Pirellulales</taxon>
        <taxon>Pirellulaceae</taxon>
        <taxon>Neorhodopirellula</taxon>
    </lineage>
</organism>
<feature type="coiled-coil region" evidence="1">
    <location>
        <begin position="35"/>
        <end position="79"/>
    </location>
</feature>
<evidence type="ECO:0000313" key="2">
    <source>
        <dbReference type="EMBL" id="TWT93589.1"/>
    </source>
</evidence>
<evidence type="ECO:0000256" key="1">
    <source>
        <dbReference type="SAM" id="Coils"/>
    </source>
</evidence>
<name>A0A5C6A217_9BACT</name>